<reference evidence="1" key="2">
    <citation type="submission" date="2020-11" db="EMBL/GenBank/DDBJ databases">
        <authorList>
            <person name="McCartney M.A."/>
            <person name="Auch B."/>
            <person name="Kono T."/>
            <person name="Mallez S."/>
            <person name="Becker A."/>
            <person name="Gohl D.M."/>
            <person name="Silverstein K.A.T."/>
            <person name="Koren S."/>
            <person name="Bechman K.B."/>
            <person name="Herman A."/>
            <person name="Abrahante J.E."/>
            <person name="Garbe J."/>
        </authorList>
    </citation>
    <scope>NUCLEOTIDE SEQUENCE</scope>
    <source>
        <strain evidence="1">Duluth1</strain>
        <tissue evidence="1">Whole animal</tissue>
    </source>
</reference>
<proteinExistence type="predicted"/>
<evidence type="ECO:0000313" key="1">
    <source>
        <dbReference type="EMBL" id="KAH3704454.1"/>
    </source>
</evidence>
<name>A0A9D3YTA5_DREPO</name>
<accession>A0A9D3YTA5</accession>
<protein>
    <submittedName>
        <fullName evidence="1">Uncharacterized protein</fullName>
    </submittedName>
</protein>
<evidence type="ECO:0000313" key="2">
    <source>
        <dbReference type="Proteomes" id="UP000828390"/>
    </source>
</evidence>
<gene>
    <name evidence="1" type="ORF">DPMN_079510</name>
</gene>
<sequence length="54" mass="6120">MRHRLPARRGSRLPGERRRLRHRKVLSLADPVEYSVVQEVEAVLCGGTDVRSPG</sequence>
<dbReference type="EMBL" id="JAIWYP010000015">
    <property type="protein sequence ID" value="KAH3704454.1"/>
    <property type="molecule type" value="Genomic_DNA"/>
</dbReference>
<dbReference type="AlphaFoldDB" id="A0A9D3YTA5"/>
<dbReference type="Proteomes" id="UP000828390">
    <property type="component" value="Unassembled WGS sequence"/>
</dbReference>
<comment type="caution">
    <text evidence="1">The sequence shown here is derived from an EMBL/GenBank/DDBJ whole genome shotgun (WGS) entry which is preliminary data.</text>
</comment>
<organism evidence="1 2">
    <name type="scientific">Dreissena polymorpha</name>
    <name type="common">Zebra mussel</name>
    <name type="synonym">Mytilus polymorpha</name>
    <dbReference type="NCBI Taxonomy" id="45954"/>
    <lineage>
        <taxon>Eukaryota</taxon>
        <taxon>Metazoa</taxon>
        <taxon>Spiralia</taxon>
        <taxon>Lophotrochozoa</taxon>
        <taxon>Mollusca</taxon>
        <taxon>Bivalvia</taxon>
        <taxon>Autobranchia</taxon>
        <taxon>Heteroconchia</taxon>
        <taxon>Euheterodonta</taxon>
        <taxon>Imparidentia</taxon>
        <taxon>Neoheterodontei</taxon>
        <taxon>Myida</taxon>
        <taxon>Dreissenoidea</taxon>
        <taxon>Dreissenidae</taxon>
        <taxon>Dreissena</taxon>
    </lineage>
</organism>
<keyword evidence="2" id="KW-1185">Reference proteome</keyword>
<reference evidence="1" key="1">
    <citation type="journal article" date="2019" name="bioRxiv">
        <title>The Genome of the Zebra Mussel, Dreissena polymorpha: A Resource for Invasive Species Research.</title>
        <authorList>
            <person name="McCartney M.A."/>
            <person name="Auch B."/>
            <person name="Kono T."/>
            <person name="Mallez S."/>
            <person name="Zhang Y."/>
            <person name="Obille A."/>
            <person name="Becker A."/>
            <person name="Abrahante J.E."/>
            <person name="Garbe J."/>
            <person name="Badalamenti J.P."/>
            <person name="Herman A."/>
            <person name="Mangelson H."/>
            <person name="Liachko I."/>
            <person name="Sullivan S."/>
            <person name="Sone E.D."/>
            <person name="Koren S."/>
            <person name="Silverstein K.A.T."/>
            <person name="Beckman K.B."/>
            <person name="Gohl D.M."/>
        </authorList>
    </citation>
    <scope>NUCLEOTIDE SEQUENCE</scope>
    <source>
        <strain evidence="1">Duluth1</strain>
        <tissue evidence="1">Whole animal</tissue>
    </source>
</reference>